<dbReference type="OMA" id="DQGKDRH"/>
<evidence type="ECO:0000313" key="2">
    <source>
        <dbReference type="Proteomes" id="UP000059680"/>
    </source>
</evidence>
<dbReference type="Gramene" id="Os02t0707051-00">
    <property type="protein sequence ID" value="Os02t0707051-00"/>
    <property type="gene ID" value="Os02g0707051"/>
</dbReference>
<reference evidence="2" key="1">
    <citation type="journal article" date="2005" name="Nature">
        <title>The map-based sequence of the rice genome.</title>
        <authorList>
            <consortium name="International rice genome sequencing project (IRGSP)"/>
            <person name="Matsumoto T."/>
            <person name="Wu J."/>
            <person name="Kanamori H."/>
            <person name="Katayose Y."/>
            <person name="Fujisawa M."/>
            <person name="Namiki N."/>
            <person name="Mizuno H."/>
            <person name="Yamamoto K."/>
            <person name="Antonio B.A."/>
            <person name="Baba T."/>
            <person name="Sakata K."/>
            <person name="Nagamura Y."/>
            <person name="Aoki H."/>
            <person name="Arikawa K."/>
            <person name="Arita K."/>
            <person name="Bito T."/>
            <person name="Chiden Y."/>
            <person name="Fujitsuka N."/>
            <person name="Fukunaka R."/>
            <person name="Hamada M."/>
            <person name="Harada C."/>
            <person name="Hayashi A."/>
            <person name="Hijishita S."/>
            <person name="Honda M."/>
            <person name="Hosokawa S."/>
            <person name="Ichikawa Y."/>
            <person name="Idonuma A."/>
            <person name="Iijima M."/>
            <person name="Ikeda M."/>
            <person name="Ikeno M."/>
            <person name="Ito K."/>
            <person name="Ito S."/>
            <person name="Ito T."/>
            <person name="Ito Y."/>
            <person name="Ito Y."/>
            <person name="Iwabuchi A."/>
            <person name="Kamiya K."/>
            <person name="Karasawa W."/>
            <person name="Kurita K."/>
            <person name="Katagiri S."/>
            <person name="Kikuta A."/>
            <person name="Kobayashi H."/>
            <person name="Kobayashi N."/>
            <person name="Machita K."/>
            <person name="Maehara T."/>
            <person name="Masukawa M."/>
            <person name="Mizubayashi T."/>
            <person name="Mukai Y."/>
            <person name="Nagasaki H."/>
            <person name="Nagata Y."/>
            <person name="Naito S."/>
            <person name="Nakashima M."/>
            <person name="Nakama Y."/>
            <person name="Nakamichi Y."/>
            <person name="Nakamura M."/>
            <person name="Meguro A."/>
            <person name="Negishi M."/>
            <person name="Ohta I."/>
            <person name="Ohta T."/>
            <person name="Okamoto M."/>
            <person name="Ono N."/>
            <person name="Saji S."/>
            <person name="Sakaguchi M."/>
            <person name="Sakai K."/>
            <person name="Shibata M."/>
            <person name="Shimokawa T."/>
            <person name="Song J."/>
            <person name="Takazaki Y."/>
            <person name="Terasawa K."/>
            <person name="Tsugane M."/>
            <person name="Tsuji K."/>
            <person name="Ueda S."/>
            <person name="Waki K."/>
            <person name="Yamagata H."/>
            <person name="Yamamoto M."/>
            <person name="Yamamoto S."/>
            <person name="Yamane H."/>
            <person name="Yoshiki S."/>
            <person name="Yoshihara R."/>
            <person name="Yukawa K."/>
            <person name="Zhong H."/>
            <person name="Yano M."/>
            <person name="Yuan Q."/>
            <person name="Ouyang S."/>
            <person name="Liu J."/>
            <person name="Jones K.M."/>
            <person name="Gansberger K."/>
            <person name="Moffat K."/>
            <person name="Hill J."/>
            <person name="Bera J."/>
            <person name="Fadrosh D."/>
            <person name="Jin S."/>
            <person name="Johri S."/>
            <person name="Kim M."/>
            <person name="Overton L."/>
            <person name="Reardon M."/>
            <person name="Tsitrin T."/>
            <person name="Vuong H."/>
            <person name="Weaver B."/>
            <person name="Ciecko A."/>
            <person name="Tallon L."/>
            <person name="Jackson J."/>
            <person name="Pai G."/>
            <person name="Aken S.V."/>
            <person name="Utterback T."/>
            <person name="Reidmuller S."/>
            <person name="Feldblyum T."/>
            <person name="Hsiao J."/>
            <person name="Zismann V."/>
            <person name="Iobst S."/>
            <person name="de Vazeille A.R."/>
            <person name="Buell C.R."/>
            <person name="Ying K."/>
            <person name="Li Y."/>
            <person name="Lu T."/>
            <person name="Huang Y."/>
            <person name="Zhao Q."/>
            <person name="Feng Q."/>
            <person name="Zhang L."/>
            <person name="Zhu J."/>
            <person name="Weng Q."/>
            <person name="Mu J."/>
            <person name="Lu Y."/>
            <person name="Fan D."/>
            <person name="Liu Y."/>
            <person name="Guan J."/>
            <person name="Zhang Y."/>
            <person name="Yu S."/>
            <person name="Liu X."/>
            <person name="Zhang Y."/>
            <person name="Hong G."/>
            <person name="Han B."/>
            <person name="Choisne N."/>
            <person name="Demange N."/>
            <person name="Orjeda G."/>
            <person name="Samain S."/>
            <person name="Cattolico L."/>
            <person name="Pelletier E."/>
            <person name="Couloux A."/>
            <person name="Segurens B."/>
            <person name="Wincker P."/>
            <person name="D'Hont A."/>
            <person name="Scarpelli C."/>
            <person name="Weissenbach J."/>
            <person name="Salanoubat M."/>
            <person name="Quetier F."/>
            <person name="Yu Y."/>
            <person name="Kim H.R."/>
            <person name="Rambo T."/>
            <person name="Currie J."/>
            <person name="Collura K."/>
            <person name="Luo M."/>
            <person name="Yang T."/>
            <person name="Ammiraju J.S.S."/>
            <person name="Engler F."/>
            <person name="Soderlund C."/>
            <person name="Wing R.A."/>
            <person name="Palmer L.E."/>
            <person name="de la Bastide M."/>
            <person name="Spiegel L."/>
            <person name="Nascimento L."/>
            <person name="Zutavern T."/>
            <person name="O'Shaughnessy A."/>
            <person name="Dike S."/>
            <person name="Dedhia N."/>
            <person name="Preston R."/>
            <person name="Balija V."/>
            <person name="McCombie W.R."/>
            <person name="Chow T."/>
            <person name="Chen H."/>
            <person name="Chung M."/>
            <person name="Chen C."/>
            <person name="Shaw J."/>
            <person name="Wu H."/>
            <person name="Hsiao K."/>
            <person name="Chao Y."/>
            <person name="Chu M."/>
            <person name="Cheng C."/>
            <person name="Hour A."/>
            <person name="Lee P."/>
            <person name="Lin S."/>
            <person name="Lin Y."/>
            <person name="Liou J."/>
            <person name="Liu S."/>
            <person name="Hsing Y."/>
            <person name="Raghuvanshi S."/>
            <person name="Mohanty A."/>
            <person name="Bharti A.K."/>
            <person name="Gaur A."/>
            <person name="Gupta V."/>
            <person name="Kumar D."/>
            <person name="Ravi V."/>
            <person name="Vij S."/>
            <person name="Kapur A."/>
            <person name="Khurana P."/>
            <person name="Khurana P."/>
            <person name="Khurana J.P."/>
            <person name="Tyagi A.K."/>
            <person name="Gaikwad K."/>
            <person name="Singh A."/>
            <person name="Dalal V."/>
            <person name="Srivastava S."/>
            <person name="Dixit A."/>
            <person name="Pal A.K."/>
            <person name="Ghazi I.A."/>
            <person name="Yadav M."/>
            <person name="Pandit A."/>
            <person name="Bhargava A."/>
            <person name="Sureshbabu K."/>
            <person name="Batra K."/>
            <person name="Sharma T.R."/>
            <person name="Mohapatra T."/>
            <person name="Singh N.K."/>
            <person name="Messing J."/>
            <person name="Nelson A.B."/>
            <person name="Fuks G."/>
            <person name="Kavchok S."/>
            <person name="Keizer G."/>
            <person name="Linton E."/>
            <person name="Llaca V."/>
            <person name="Song R."/>
            <person name="Tanyolac B."/>
            <person name="Young S."/>
            <person name="Ho-Il K."/>
            <person name="Hahn J.H."/>
            <person name="Sangsakoo G."/>
            <person name="Vanavichit A."/>
            <person name="de Mattos Luiz.A.T."/>
            <person name="Zimmer P.D."/>
            <person name="Malone G."/>
            <person name="Dellagostin O."/>
            <person name="de Oliveira A.C."/>
            <person name="Bevan M."/>
            <person name="Bancroft I."/>
            <person name="Minx P."/>
            <person name="Cordum H."/>
            <person name="Wilson R."/>
            <person name="Cheng Z."/>
            <person name="Jin W."/>
            <person name="Jiang J."/>
            <person name="Leong S.A."/>
            <person name="Iwama H."/>
            <person name="Gojobori T."/>
            <person name="Itoh T."/>
            <person name="Niimura Y."/>
            <person name="Fujii Y."/>
            <person name="Habara T."/>
            <person name="Sakai H."/>
            <person name="Sato Y."/>
            <person name="Wilson G."/>
            <person name="Kumar K."/>
            <person name="McCouch S."/>
            <person name="Juretic N."/>
            <person name="Hoen D."/>
            <person name="Wright S."/>
            <person name="Bruskiewich R."/>
            <person name="Bureau T."/>
            <person name="Miyao A."/>
            <person name="Hirochika H."/>
            <person name="Nishikawa T."/>
            <person name="Kadowaki K."/>
            <person name="Sugiura M."/>
            <person name="Burr B."/>
            <person name="Sasaki T."/>
        </authorList>
    </citation>
    <scope>NUCLEOTIDE SEQUENCE [LARGE SCALE GENOMIC DNA]</scope>
    <source>
        <strain evidence="2">cv. Nipponbare</strain>
    </source>
</reference>
<keyword evidence="2" id="KW-1185">Reference proteome</keyword>
<accession>A0A0P0VNL0</accession>
<dbReference type="PaxDb" id="39947-A0A0P0VNL0"/>
<reference evidence="1 2" key="2">
    <citation type="journal article" date="2013" name="Plant Cell Physiol.">
        <title>Rice Annotation Project Database (RAP-DB): an integrative and interactive database for rice genomics.</title>
        <authorList>
            <person name="Sakai H."/>
            <person name="Lee S.S."/>
            <person name="Tanaka T."/>
            <person name="Numa H."/>
            <person name="Kim J."/>
            <person name="Kawahara Y."/>
            <person name="Wakimoto H."/>
            <person name="Yang C.C."/>
            <person name="Iwamoto M."/>
            <person name="Abe T."/>
            <person name="Yamada Y."/>
            <person name="Muto A."/>
            <person name="Inokuchi H."/>
            <person name="Ikemura T."/>
            <person name="Matsumoto T."/>
            <person name="Sasaki T."/>
            <person name="Itoh T."/>
        </authorList>
    </citation>
    <scope>NUCLEOTIDE SEQUENCE [LARGE SCALE GENOMIC DNA]</scope>
    <source>
        <strain evidence="2">cv. Nipponbare</strain>
    </source>
</reference>
<organism evidence="1 2">
    <name type="scientific">Oryza sativa subsp. japonica</name>
    <name type="common">Rice</name>
    <dbReference type="NCBI Taxonomy" id="39947"/>
    <lineage>
        <taxon>Eukaryota</taxon>
        <taxon>Viridiplantae</taxon>
        <taxon>Streptophyta</taxon>
        <taxon>Embryophyta</taxon>
        <taxon>Tracheophyta</taxon>
        <taxon>Spermatophyta</taxon>
        <taxon>Magnoliopsida</taxon>
        <taxon>Liliopsida</taxon>
        <taxon>Poales</taxon>
        <taxon>Poaceae</taxon>
        <taxon>BOP clade</taxon>
        <taxon>Oryzoideae</taxon>
        <taxon>Oryzeae</taxon>
        <taxon>Oryzinae</taxon>
        <taxon>Oryza</taxon>
        <taxon>Oryza sativa</taxon>
    </lineage>
</organism>
<dbReference type="Proteomes" id="UP000059680">
    <property type="component" value="Chromosome 2"/>
</dbReference>
<dbReference type="InParanoid" id="A0A0P0VNL0"/>
<dbReference type="AlphaFoldDB" id="A0A0P0VNL0"/>
<reference evidence="1 2" key="3">
    <citation type="journal article" date="2013" name="Rice">
        <title>Improvement of the Oryza sativa Nipponbare reference genome using next generation sequence and optical map data.</title>
        <authorList>
            <person name="Kawahara Y."/>
            <person name="de la Bastide M."/>
            <person name="Hamilton J.P."/>
            <person name="Kanamori H."/>
            <person name="McCombie W.R."/>
            <person name="Ouyang S."/>
            <person name="Schwartz D.C."/>
            <person name="Tanaka T."/>
            <person name="Wu J."/>
            <person name="Zhou S."/>
            <person name="Childs K.L."/>
            <person name="Davidson R.M."/>
            <person name="Lin H."/>
            <person name="Quesada-Ocampo L."/>
            <person name="Vaillancourt B."/>
            <person name="Sakai H."/>
            <person name="Lee S.S."/>
            <person name="Kim J."/>
            <person name="Numa H."/>
            <person name="Itoh T."/>
            <person name="Buell C.R."/>
            <person name="Matsumoto T."/>
        </authorList>
    </citation>
    <scope>NUCLEOTIDE SEQUENCE [LARGE SCALE GENOMIC DNA]</scope>
    <source>
        <strain evidence="2">cv. Nipponbare</strain>
    </source>
</reference>
<proteinExistence type="predicted"/>
<evidence type="ECO:0000313" key="1">
    <source>
        <dbReference type="EMBL" id="BAS80527.1"/>
    </source>
</evidence>
<dbReference type="EMBL" id="AP014958">
    <property type="protein sequence ID" value="BAS80527.1"/>
    <property type="molecule type" value="Genomic_DNA"/>
</dbReference>
<protein>
    <submittedName>
        <fullName evidence="1">Os02g0707051 protein</fullName>
    </submittedName>
</protein>
<sequence length="107" mass="11522">MAAAGTMPCSPPLFTQRGPVVHGDAMLSSFPRHQEMTAHGWAGAFDSREKGILLDQGKDRHFGLDALANCNSLLNFVLAAADRSICLNSDLKVIQDFSLSNFSPSVM</sequence>
<name>A0A0P0VNL0_ORYSJ</name>
<gene>
    <name evidence="1" type="ordered locus">Os02g0707051</name>
    <name evidence="1" type="ORF">OSNPB_020707051</name>
</gene>